<feature type="domain" description="SAM" evidence="3">
    <location>
        <begin position="200"/>
        <end position="263"/>
    </location>
</feature>
<sequence length="265" mass="29557">MADVPPSDGQVNAGGGTDPLASSETIGSKRQRRPSVRLGDIGGDQAYDSHVRRHTKLSKTRALTNLNTDFNAKSQTLDDVREANNDTNNLDGVAVSSWRVKDSKKRGSAAKRVRSNWVSNSNVDAEEKYSGGEDNDDFDMENSESPLKEQSHIHSLDNLGIDGKERQVLYHENNRRRPIRTRVSDRTEFSGPSDTNLRRCEEDSVRTWLDTLGLGRYAPIFEIHEVDDEILPLLTLEDLKDMGITAVGSRRKLFCAIQKLGKGFS</sequence>
<gene>
    <name evidence="4" type="ORF">Godav_026435</name>
</gene>
<dbReference type="EMBL" id="JABFAC010000007">
    <property type="protein sequence ID" value="MBA0616952.1"/>
    <property type="molecule type" value="Genomic_DNA"/>
</dbReference>
<dbReference type="Proteomes" id="UP000593561">
    <property type="component" value="Unassembled WGS sequence"/>
</dbReference>
<feature type="region of interest" description="Disordered" evidence="2">
    <location>
        <begin position="124"/>
        <end position="148"/>
    </location>
</feature>
<dbReference type="PANTHER" id="PTHR10627:SF69">
    <property type="entry name" value="PROTEIN BICAUDAL C"/>
    <property type="match status" value="1"/>
</dbReference>
<dbReference type="Gene3D" id="1.10.150.50">
    <property type="entry name" value="Transcription Factor, Ets-1"/>
    <property type="match status" value="1"/>
</dbReference>
<evidence type="ECO:0000313" key="4">
    <source>
        <dbReference type="EMBL" id="MBA0616952.1"/>
    </source>
</evidence>
<evidence type="ECO:0000256" key="2">
    <source>
        <dbReference type="SAM" id="MobiDB-lite"/>
    </source>
</evidence>
<feature type="compositionally biased region" description="Acidic residues" evidence="2">
    <location>
        <begin position="133"/>
        <end position="142"/>
    </location>
</feature>
<accession>A0A7J8RUG3</accession>
<dbReference type="Pfam" id="PF07647">
    <property type="entry name" value="SAM_2"/>
    <property type="match status" value="1"/>
</dbReference>
<proteinExistence type="predicted"/>
<keyword evidence="1" id="KW-0677">Repeat</keyword>
<evidence type="ECO:0000256" key="1">
    <source>
        <dbReference type="ARBA" id="ARBA00022737"/>
    </source>
</evidence>
<dbReference type="CDD" id="cd09487">
    <property type="entry name" value="SAM_superfamily"/>
    <property type="match status" value="1"/>
</dbReference>
<evidence type="ECO:0000259" key="3">
    <source>
        <dbReference type="PROSITE" id="PS50105"/>
    </source>
</evidence>
<dbReference type="AlphaFoldDB" id="A0A7J8RUG3"/>
<dbReference type="SMART" id="SM00454">
    <property type="entry name" value="SAM"/>
    <property type="match status" value="1"/>
</dbReference>
<dbReference type="PANTHER" id="PTHR10627">
    <property type="entry name" value="SCP160"/>
    <property type="match status" value="1"/>
</dbReference>
<dbReference type="InterPro" id="IPR001660">
    <property type="entry name" value="SAM"/>
</dbReference>
<dbReference type="PROSITE" id="PS50105">
    <property type="entry name" value="SAM_DOMAIN"/>
    <property type="match status" value="1"/>
</dbReference>
<comment type="caution">
    <text evidence="4">The sequence shown here is derived from an EMBL/GenBank/DDBJ whole genome shotgun (WGS) entry which is preliminary data.</text>
</comment>
<reference evidence="4 5" key="1">
    <citation type="journal article" date="2019" name="Genome Biol. Evol.">
        <title>Insights into the evolution of the New World diploid cottons (Gossypium, subgenus Houzingenia) based on genome sequencing.</title>
        <authorList>
            <person name="Grover C.E."/>
            <person name="Arick M.A. 2nd"/>
            <person name="Thrash A."/>
            <person name="Conover J.L."/>
            <person name="Sanders W.S."/>
            <person name="Peterson D.G."/>
            <person name="Frelichowski J.E."/>
            <person name="Scheffler J.A."/>
            <person name="Scheffler B.E."/>
            <person name="Wendel J.F."/>
        </authorList>
    </citation>
    <scope>NUCLEOTIDE SEQUENCE [LARGE SCALE GENOMIC DNA]</scope>
    <source>
        <strain evidence="4">27</strain>
        <tissue evidence="4">Leaf</tissue>
    </source>
</reference>
<name>A0A7J8RUG3_GOSDV</name>
<protein>
    <recommendedName>
        <fullName evidence="3">SAM domain-containing protein</fullName>
    </recommendedName>
</protein>
<dbReference type="SUPFAM" id="SSF47769">
    <property type="entry name" value="SAM/Pointed domain"/>
    <property type="match status" value="1"/>
</dbReference>
<organism evidence="4 5">
    <name type="scientific">Gossypium davidsonii</name>
    <name type="common">Davidson's cotton</name>
    <name type="synonym">Gossypium klotzschianum subsp. davidsonii</name>
    <dbReference type="NCBI Taxonomy" id="34287"/>
    <lineage>
        <taxon>Eukaryota</taxon>
        <taxon>Viridiplantae</taxon>
        <taxon>Streptophyta</taxon>
        <taxon>Embryophyta</taxon>
        <taxon>Tracheophyta</taxon>
        <taxon>Spermatophyta</taxon>
        <taxon>Magnoliopsida</taxon>
        <taxon>eudicotyledons</taxon>
        <taxon>Gunneridae</taxon>
        <taxon>Pentapetalae</taxon>
        <taxon>rosids</taxon>
        <taxon>malvids</taxon>
        <taxon>Malvales</taxon>
        <taxon>Malvaceae</taxon>
        <taxon>Malvoideae</taxon>
        <taxon>Gossypium</taxon>
    </lineage>
</organism>
<keyword evidence="5" id="KW-1185">Reference proteome</keyword>
<dbReference type="InterPro" id="IPR013761">
    <property type="entry name" value="SAM/pointed_sf"/>
</dbReference>
<feature type="region of interest" description="Disordered" evidence="2">
    <location>
        <begin position="1"/>
        <end position="60"/>
    </location>
</feature>
<evidence type="ECO:0000313" key="5">
    <source>
        <dbReference type="Proteomes" id="UP000593561"/>
    </source>
</evidence>